<comment type="caution">
    <text evidence="2">The sequence shown here is derived from an EMBL/GenBank/DDBJ whole genome shotgun (WGS) entry which is preliminary data.</text>
</comment>
<evidence type="ECO:0000313" key="2">
    <source>
        <dbReference type="EMBL" id="KAL2862680.1"/>
    </source>
</evidence>
<dbReference type="GeneID" id="98141903"/>
<keyword evidence="1" id="KW-0732">Signal</keyword>
<keyword evidence="3" id="KW-1185">Reference proteome</keyword>
<sequence length="93" mass="9827">MKLTIVTVLASALLAAAAPVENADDVTRITNTLAARNPGCVPFCQYPGDTCCGCCAVKREAVPSEEVLNNLKKRNPQCVPFCQYPGDTCCGCC</sequence>
<accession>A0ABR4LDZ5</accession>
<evidence type="ECO:0000313" key="3">
    <source>
        <dbReference type="Proteomes" id="UP001610432"/>
    </source>
</evidence>
<evidence type="ECO:0000256" key="1">
    <source>
        <dbReference type="SAM" id="SignalP"/>
    </source>
</evidence>
<proteinExistence type="predicted"/>
<organism evidence="2 3">
    <name type="scientific">Aspergillus lucknowensis</name>
    <dbReference type="NCBI Taxonomy" id="176173"/>
    <lineage>
        <taxon>Eukaryota</taxon>
        <taxon>Fungi</taxon>
        <taxon>Dikarya</taxon>
        <taxon>Ascomycota</taxon>
        <taxon>Pezizomycotina</taxon>
        <taxon>Eurotiomycetes</taxon>
        <taxon>Eurotiomycetidae</taxon>
        <taxon>Eurotiales</taxon>
        <taxon>Aspergillaceae</taxon>
        <taxon>Aspergillus</taxon>
        <taxon>Aspergillus subgen. Nidulantes</taxon>
    </lineage>
</organism>
<dbReference type="RefSeq" id="XP_070881659.1">
    <property type="nucleotide sequence ID" value="XM_071026831.1"/>
</dbReference>
<gene>
    <name evidence="2" type="ORF">BJX67DRAFT_292125</name>
</gene>
<feature type="signal peptide" evidence="1">
    <location>
        <begin position="1"/>
        <end position="17"/>
    </location>
</feature>
<dbReference type="EMBL" id="JBFXLQ010000063">
    <property type="protein sequence ID" value="KAL2862680.1"/>
    <property type="molecule type" value="Genomic_DNA"/>
</dbReference>
<protein>
    <submittedName>
        <fullName evidence="2">Uncharacterized protein</fullName>
    </submittedName>
</protein>
<feature type="chain" id="PRO_5045949693" evidence="1">
    <location>
        <begin position="18"/>
        <end position="93"/>
    </location>
</feature>
<name>A0ABR4LDZ5_9EURO</name>
<reference evidence="2 3" key="1">
    <citation type="submission" date="2024-07" db="EMBL/GenBank/DDBJ databases">
        <title>Section-level genome sequencing and comparative genomics of Aspergillus sections Usti and Cavernicolus.</title>
        <authorList>
            <consortium name="Lawrence Berkeley National Laboratory"/>
            <person name="Nybo J.L."/>
            <person name="Vesth T.C."/>
            <person name="Theobald S."/>
            <person name="Frisvad J.C."/>
            <person name="Larsen T.O."/>
            <person name="Kjaerboelling I."/>
            <person name="Rothschild-Mancinelli K."/>
            <person name="Lyhne E.K."/>
            <person name="Kogle M.E."/>
            <person name="Barry K."/>
            <person name="Clum A."/>
            <person name="Na H."/>
            <person name="Ledsgaard L."/>
            <person name="Lin J."/>
            <person name="Lipzen A."/>
            <person name="Kuo A."/>
            <person name="Riley R."/>
            <person name="Mondo S."/>
            <person name="Labutti K."/>
            <person name="Haridas S."/>
            <person name="Pangalinan J."/>
            <person name="Salamov A.A."/>
            <person name="Simmons B.A."/>
            <person name="Magnuson J.K."/>
            <person name="Chen J."/>
            <person name="Drula E."/>
            <person name="Henrissat B."/>
            <person name="Wiebenga A."/>
            <person name="Lubbers R.J."/>
            <person name="Gomes A.C."/>
            <person name="Macurrencykelacurrency M.R."/>
            <person name="Stajich J."/>
            <person name="Grigoriev I.V."/>
            <person name="Mortensen U.H."/>
            <person name="De Vries R.P."/>
            <person name="Baker S.E."/>
            <person name="Andersen M.R."/>
        </authorList>
    </citation>
    <scope>NUCLEOTIDE SEQUENCE [LARGE SCALE GENOMIC DNA]</scope>
    <source>
        <strain evidence="2 3">CBS 449.75</strain>
    </source>
</reference>
<dbReference type="Proteomes" id="UP001610432">
    <property type="component" value="Unassembled WGS sequence"/>
</dbReference>